<evidence type="ECO:0000256" key="6">
    <source>
        <dbReference type="ARBA" id="ARBA00022561"/>
    </source>
</evidence>
<dbReference type="InterPro" id="IPR048794">
    <property type="entry name" value="SP2_C"/>
</dbReference>
<dbReference type="GO" id="GO:0044177">
    <property type="term" value="C:host cell Golgi apparatus"/>
    <property type="evidence" value="ECO:0007669"/>
    <property type="project" value="UniProtKB-SubCell"/>
</dbReference>
<evidence type="ECO:0000256" key="2">
    <source>
        <dbReference type="ARBA" id="ARBA00004192"/>
    </source>
</evidence>
<feature type="region of interest" description="Disordered" evidence="15">
    <location>
        <begin position="29"/>
        <end position="123"/>
    </location>
</feature>
<dbReference type="SUPFAM" id="SSF88633">
    <property type="entry name" value="Positive stranded ssRNA viruses"/>
    <property type="match status" value="1"/>
</dbReference>
<comment type="subcellular location">
    <molecule>Isoform Secreted protein ORF2</molecule>
    <subcellularLocation>
        <location evidence="14">Secreted</location>
    </subcellularLocation>
</comment>
<evidence type="ECO:0000256" key="3">
    <source>
        <dbReference type="ARBA" id="ARBA00004328"/>
    </source>
</evidence>
<dbReference type="Gene3D" id="2.60.120.20">
    <property type="match status" value="1"/>
</dbReference>
<sequence length="654" mass="70453">MEHVYKMRFVLLLLLLLFVSVLLAAPMYPAGAGGRPSNRRGTRADSVGPGPNSLPPPPTRVDARPNWMSPTNPFAPELSGVPPLGSAWADRPRAKRQPRNTRFSDAGQSPLTAVAPAPNTAPVPDYDSRGAILKRQYNLSTSPLTLTVPQSSNSILFAASLNPLLPLQDGSNTHIMATEASNYAQYRIQAATLRFRPLVPNSVGGYAMSMSFWPQSTTVPTSVDMNSITSTDVRIVSQPGLSAELVIPRERLHYRNQGWRSVETNAVPQEESTSGMIMVCIHGAPINSFTNSPYTGALGLLDLALQLEYRNLTPGNTNTRVNRYRSTAQHKIRRLPDGTAQVSSAAALRFMQDVHLTGNNGLGDVGRGIVQVLFNIADTLLGGLPTDLVSNAGGQMFYGRPQVSANGEPSVKLYTSVEAAQLDHGIVIPHDIDLGLSSVTLQDYDNQHVQDRPTPSPAPARPITNWRTGDVVWVTLPAAQYIQSSSVLDSHPAYWSADATIINVATGQRAAVSSIKWDQVTLNGRPLHHEAHSELIYYKLPLMGKISFWEQGTTKAGYTYNYNTVDSDSIWVWWDGGSKAYLYVSTYTTMLGAGPVDITGVGAVGPTSSSTTRAVDPSHTLQDGCPACAAAGLSSCLVAEAIARVKLLTVSEDV</sequence>
<evidence type="ECO:0000259" key="16">
    <source>
        <dbReference type="Pfam" id="PF03014"/>
    </source>
</evidence>
<evidence type="ECO:0000256" key="8">
    <source>
        <dbReference type="ARBA" id="ARBA00022844"/>
    </source>
</evidence>
<evidence type="ECO:0000256" key="7">
    <source>
        <dbReference type="ARBA" id="ARBA00022812"/>
    </source>
</evidence>
<evidence type="ECO:0000256" key="14">
    <source>
        <dbReference type="RuleBase" id="RU363023"/>
    </source>
</evidence>
<name>A0A060N7P2_9VIRU</name>
<evidence type="ECO:0000256" key="12">
    <source>
        <dbReference type="ARBA" id="ARBA00023200"/>
    </source>
</evidence>
<keyword evidence="9 14" id="KW-0694">RNA-binding</keyword>
<evidence type="ECO:0000256" key="1">
    <source>
        <dbReference type="ARBA" id="ARBA00004136"/>
    </source>
</evidence>
<evidence type="ECO:0000259" key="18">
    <source>
        <dbReference type="Pfam" id="PF20752"/>
    </source>
</evidence>
<dbReference type="GO" id="GO:0044228">
    <property type="term" value="C:host cell surface"/>
    <property type="evidence" value="ECO:0007669"/>
    <property type="project" value="UniProtKB-SubCell"/>
</dbReference>
<dbReference type="GO" id="GO:0044165">
    <property type="term" value="C:host cell endoplasmic reticulum"/>
    <property type="evidence" value="ECO:0007669"/>
    <property type="project" value="UniProtKB-SubCell"/>
</dbReference>
<feature type="domain" description="Structural protein 2 C-terminal" evidence="18">
    <location>
        <begin position="536"/>
        <end position="595"/>
    </location>
</feature>
<keyword evidence="7" id="KW-1040">Host Golgi apparatus</keyword>
<keyword evidence="10" id="KW-0325">Glycoprotein</keyword>
<feature type="domain" description="Hepatitis E virus structural protein 2 N-terminal" evidence="16">
    <location>
        <begin position="122"/>
        <end position="312"/>
    </location>
</feature>
<keyword evidence="6 14" id="KW-0167">Capsid protein</keyword>
<dbReference type="Gene3D" id="2.40.30.190">
    <property type="match status" value="1"/>
</dbReference>
<keyword evidence="8 14" id="KW-0946">Virion</keyword>
<dbReference type="Pfam" id="PF20751">
    <property type="entry name" value="SP2_M"/>
    <property type="match status" value="1"/>
</dbReference>
<dbReference type="GO" id="GO:0003723">
    <property type="term" value="F:RNA binding"/>
    <property type="evidence" value="ECO:0007669"/>
    <property type="project" value="UniProtKB-UniRule"/>
</dbReference>
<dbReference type="GO" id="GO:0039615">
    <property type="term" value="C:T=1 icosahedral viral capsid"/>
    <property type="evidence" value="ECO:0007669"/>
    <property type="project" value="UniProtKB-UniRule"/>
</dbReference>
<dbReference type="GO" id="GO:0005576">
    <property type="term" value="C:extracellular region"/>
    <property type="evidence" value="ECO:0007669"/>
    <property type="project" value="UniProtKB-SubCell"/>
</dbReference>
<comment type="subcellular location">
    <subcellularLocation>
        <location evidence="1">Host Golgi apparatus</location>
    </subcellularLocation>
    <subcellularLocation>
        <location evidence="2">Host cytoplasm</location>
    </subcellularLocation>
    <subcellularLocation>
        <location evidence="4">Host endoplasmic reticulum</location>
    </subcellularLocation>
    <subcellularLocation>
        <location evidence="3">Virion</location>
    </subcellularLocation>
</comment>
<dbReference type="InterPro" id="IPR029053">
    <property type="entry name" value="Viral_coat"/>
</dbReference>
<dbReference type="InterPro" id="IPR004261">
    <property type="entry name" value="SP2_N"/>
</dbReference>
<accession>A0A060N7P2</accession>
<evidence type="ECO:0000313" key="19">
    <source>
        <dbReference type="EMBL" id="BAO57195.1"/>
    </source>
</evidence>
<evidence type="ECO:0000256" key="11">
    <source>
        <dbReference type="ARBA" id="ARBA00023184"/>
    </source>
</evidence>
<dbReference type="EMBL" id="AB890377">
    <property type="protein sequence ID" value="BAO57195.1"/>
    <property type="molecule type" value="Genomic_RNA"/>
</dbReference>
<organism evidence="19">
    <name type="scientific">Ferret hepatitis E virus</name>
    <dbReference type="NCBI Taxonomy" id="1213422"/>
    <lineage>
        <taxon>Viruses</taxon>
        <taxon>Riboviria</taxon>
        <taxon>Orthornavirae</taxon>
        <taxon>Kitrinoviricota</taxon>
        <taxon>Alsuviricetes</taxon>
        <taxon>Hepelivirales</taxon>
        <taxon>Hepeviridae</taxon>
        <taxon>Orthohepevirinae</taxon>
        <taxon>Rocahepevirus</taxon>
        <taxon>Rocahepevirus ratti</taxon>
    </lineage>
</organism>
<dbReference type="Pfam" id="PF03014">
    <property type="entry name" value="SP2"/>
    <property type="match status" value="1"/>
</dbReference>
<comment type="function">
    <molecule>Isoform Secreted protein ORF2</molecule>
    <text evidence="14">Plays a role in the inhibition of host antibody-mediated neutralization without blocking viral cell entry.</text>
</comment>
<feature type="compositionally biased region" description="Low complexity" evidence="15">
    <location>
        <begin position="112"/>
        <end position="123"/>
    </location>
</feature>
<comment type="subunit">
    <text evidence="13">Self-assembles to form the capsid. The capsid is dominated by dimers that define the 30 morphological units. Interacts with phosphorylated protein ORF3. Interacts with host TMEM134. Interacts with host ASGR1 and ASGR2; these interactions facilitate infection of host hepatocytes.</text>
</comment>
<feature type="domain" description="Structural protein 2 second" evidence="17">
    <location>
        <begin position="315"/>
        <end position="453"/>
    </location>
</feature>
<comment type="subcellular location">
    <molecule>Isoform Capsid protein</molecule>
    <subcellularLocation>
        <location evidence="14">Virion</location>
    </subcellularLocation>
    <subcellularLocation>
        <location evidence="14">Host cytoplasm</location>
    </subcellularLocation>
    <subcellularLocation>
        <location evidence="14">Host endoplasmic reticulum</location>
    </subcellularLocation>
    <subcellularLocation>
        <location evidence="14">Host Golgi apparatus</location>
    </subcellularLocation>
    <subcellularLocation>
        <location evidence="14">Host cell surface</location>
    </subcellularLocation>
</comment>
<evidence type="ECO:0000256" key="10">
    <source>
        <dbReference type="ARBA" id="ARBA00023180"/>
    </source>
</evidence>
<proteinExistence type="inferred from homology"/>
<dbReference type="GO" id="GO:0005198">
    <property type="term" value="F:structural molecule activity"/>
    <property type="evidence" value="ECO:0007669"/>
    <property type="project" value="UniProtKB-UniRule"/>
</dbReference>
<evidence type="ECO:0000256" key="4">
    <source>
        <dbReference type="ARBA" id="ARBA00004354"/>
    </source>
</evidence>
<evidence type="ECO:0000256" key="5">
    <source>
        <dbReference type="ARBA" id="ARBA00008877"/>
    </source>
</evidence>
<feature type="domain" description="Structural protein 2 C-terminal" evidence="18">
    <location>
        <begin position="458"/>
        <end position="526"/>
    </location>
</feature>
<dbReference type="Pfam" id="PF20752">
    <property type="entry name" value="SP2_C"/>
    <property type="match status" value="2"/>
</dbReference>
<reference evidence="19" key="1">
    <citation type="submission" date="2013-11" db="EMBL/GenBank/DDBJ databases">
        <authorList>
            <person name="Li T."/>
        </authorList>
    </citation>
    <scope>NUCLEOTIDE SEQUENCE</scope>
    <source>
        <strain evidence="19">HEV-4372</strain>
    </source>
</reference>
<keyword evidence="11" id="KW-1038">Host endoplasmic reticulum</keyword>
<evidence type="ECO:0000259" key="17">
    <source>
        <dbReference type="Pfam" id="PF20751"/>
    </source>
</evidence>
<protein>
    <recommendedName>
        <fullName evidence="14">Pro-secreted protein ORF2</fullName>
        <shortName evidence="14">pORF2</shortName>
    </recommendedName>
    <alternativeName>
        <fullName evidence="14">Protein ORF2</fullName>
    </alternativeName>
    <component>
        <recommendedName>
            <fullName evidence="14">Secreted protein ORF2</fullName>
            <shortName evidence="14">ORF2s</shortName>
        </recommendedName>
    </component>
</protein>
<keyword evidence="12 14" id="KW-1035">Host cytoplasm</keyword>
<dbReference type="InterPro" id="IPR048802">
    <property type="entry name" value="SP2_M"/>
</dbReference>
<evidence type="ECO:0000256" key="9">
    <source>
        <dbReference type="ARBA" id="ARBA00022884"/>
    </source>
</evidence>
<evidence type="ECO:0000256" key="15">
    <source>
        <dbReference type="SAM" id="MobiDB-lite"/>
    </source>
</evidence>
<evidence type="ECO:0000256" key="13">
    <source>
        <dbReference type="ARBA" id="ARBA00046910"/>
    </source>
</evidence>
<reference evidence="19" key="2">
    <citation type="journal article" date="2014" name="Emerg. Infect. Dis.">
        <title>Complete genome of hepatitis E virus from laboratory ferrets.</title>
        <authorList>
            <person name="Li T.C."/>
            <person name="Yang T."/>
            <person name="Ami Y."/>
            <person name="Suzaki Y."/>
            <person name="Shirakura M."/>
            <person name="Kishida N."/>
            <person name="Asanuma H."/>
            <person name="Takeda N."/>
            <person name="Takaji W."/>
        </authorList>
    </citation>
    <scope>NUCLEOTIDE SEQUENCE</scope>
    <source>
        <strain evidence="19">HEV-4372</strain>
    </source>
</reference>
<comment type="similarity">
    <text evidence="5 14">Belongs to the hepevirus capsid protein family.</text>
</comment>
<comment type="function">
    <molecule>Isoform Capsid protein</molecule>
    <text evidence="14">Forms an icosahedral capsid with a T=1 symmetry and a 34 nm diameter. The capsid is composed of 60 copies linked to each other. Binds to the 5' end of the genomic RNA to mediate genome encapsidation.</text>
</comment>
<feature type="compositionally biased region" description="Polar residues" evidence="15">
    <location>
        <begin position="100"/>
        <end position="111"/>
    </location>
</feature>